<sequence length="31" mass="3221">LANHILKLTKAGEEALSHFFVALVAAGQLSA</sequence>
<feature type="non-terminal residue" evidence="1">
    <location>
        <position position="1"/>
    </location>
</feature>
<reference evidence="1" key="1">
    <citation type="journal article" date="2014" name="Front. Microbiol.">
        <title>High frequency of phylogenetically diverse reductive dehalogenase-homologous genes in deep subseafloor sedimentary metagenomes.</title>
        <authorList>
            <person name="Kawai M."/>
            <person name="Futagami T."/>
            <person name="Toyoda A."/>
            <person name="Takaki Y."/>
            <person name="Nishi S."/>
            <person name="Hori S."/>
            <person name="Arai W."/>
            <person name="Tsubouchi T."/>
            <person name="Morono Y."/>
            <person name="Uchiyama I."/>
            <person name="Ito T."/>
            <person name="Fujiyama A."/>
            <person name="Inagaki F."/>
            <person name="Takami H."/>
        </authorList>
    </citation>
    <scope>NUCLEOTIDE SEQUENCE</scope>
    <source>
        <strain evidence="1">Expedition CK06-06</strain>
    </source>
</reference>
<dbReference type="AlphaFoldDB" id="X1Q9I8"/>
<comment type="caution">
    <text evidence="1">The sequence shown here is derived from an EMBL/GenBank/DDBJ whole genome shotgun (WGS) entry which is preliminary data.</text>
</comment>
<name>X1Q9I8_9ZZZZ</name>
<dbReference type="EMBL" id="BARW01004630">
    <property type="protein sequence ID" value="GAI65132.1"/>
    <property type="molecule type" value="Genomic_DNA"/>
</dbReference>
<protein>
    <submittedName>
        <fullName evidence="1">Uncharacterized protein</fullName>
    </submittedName>
</protein>
<gene>
    <name evidence="1" type="ORF">S12H4_10698</name>
</gene>
<proteinExistence type="predicted"/>
<evidence type="ECO:0000313" key="1">
    <source>
        <dbReference type="EMBL" id="GAI65132.1"/>
    </source>
</evidence>
<organism evidence="1">
    <name type="scientific">marine sediment metagenome</name>
    <dbReference type="NCBI Taxonomy" id="412755"/>
    <lineage>
        <taxon>unclassified sequences</taxon>
        <taxon>metagenomes</taxon>
        <taxon>ecological metagenomes</taxon>
    </lineage>
</organism>
<accession>X1Q9I8</accession>